<organism evidence="7 8">
    <name type="scientific">Azospirillum oleiclasticum</name>
    <dbReference type="NCBI Taxonomy" id="2735135"/>
    <lineage>
        <taxon>Bacteria</taxon>
        <taxon>Pseudomonadati</taxon>
        <taxon>Pseudomonadota</taxon>
        <taxon>Alphaproteobacteria</taxon>
        <taxon>Rhodospirillales</taxon>
        <taxon>Azospirillaceae</taxon>
        <taxon>Azospirillum</taxon>
    </lineage>
</organism>
<dbReference type="RefSeq" id="WP_180280079.1">
    <property type="nucleotide sequence ID" value="NZ_JABFDB010000001.1"/>
</dbReference>
<evidence type="ECO:0000256" key="1">
    <source>
        <dbReference type="ARBA" id="ARBA00005417"/>
    </source>
</evidence>
<dbReference type="PROSITE" id="PS50893">
    <property type="entry name" value="ABC_TRANSPORTER_2"/>
    <property type="match status" value="1"/>
</dbReference>
<dbReference type="InterPro" id="IPR017871">
    <property type="entry name" value="ABC_transporter-like_CS"/>
</dbReference>
<dbReference type="GO" id="GO:0005524">
    <property type="term" value="F:ATP binding"/>
    <property type="evidence" value="ECO:0007669"/>
    <property type="project" value="UniProtKB-KW"/>
</dbReference>
<accession>A0ABX2T2N5</accession>
<dbReference type="InterPro" id="IPR003439">
    <property type="entry name" value="ABC_transporter-like_ATP-bd"/>
</dbReference>
<dbReference type="Proteomes" id="UP000584642">
    <property type="component" value="Unassembled WGS sequence"/>
</dbReference>
<name>A0ABX2T2N5_9PROT</name>
<protein>
    <submittedName>
        <fullName evidence="7">ABC transporter ATP-binding protein</fullName>
    </submittedName>
</protein>
<keyword evidence="3" id="KW-0547">Nucleotide-binding</keyword>
<keyword evidence="8" id="KW-1185">Reference proteome</keyword>
<dbReference type="PROSITE" id="PS00211">
    <property type="entry name" value="ABC_TRANSPORTER_1"/>
    <property type="match status" value="1"/>
</dbReference>
<evidence type="ECO:0000256" key="3">
    <source>
        <dbReference type="ARBA" id="ARBA00022741"/>
    </source>
</evidence>
<evidence type="ECO:0000256" key="4">
    <source>
        <dbReference type="ARBA" id="ARBA00022840"/>
    </source>
</evidence>
<dbReference type="PANTHER" id="PTHR43820">
    <property type="entry name" value="HIGH-AFFINITY BRANCHED-CHAIN AMINO ACID TRANSPORT ATP-BINDING PROTEIN LIVF"/>
    <property type="match status" value="1"/>
</dbReference>
<dbReference type="SMART" id="SM00382">
    <property type="entry name" value="AAA"/>
    <property type="match status" value="1"/>
</dbReference>
<dbReference type="Gene3D" id="3.40.50.300">
    <property type="entry name" value="P-loop containing nucleotide triphosphate hydrolases"/>
    <property type="match status" value="1"/>
</dbReference>
<dbReference type="CDD" id="cd03224">
    <property type="entry name" value="ABC_TM1139_LivF_branched"/>
    <property type="match status" value="1"/>
</dbReference>
<dbReference type="EMBL" id="JABFDB010000001">
    <property type="protein sequence ID" value="NYZ18327.1"/>
    <property type="molecule type" value="Genomic_DNA"/>
</dbReference>
<dbReference type="PANTHER" id="PTHR43820:SF4">
    <property type="entry name" value="HIGH-AFFINITY BRANCHED-CHAIN AMINO ACID TRANSPORT ATP-BINDING PROTEIN LIVF"/>
    <property type="match status" value="1"/>
</dbReference>
<proteinExistence type="inferred from homology"/>
<evidence type="ECO:0000313" key="8">
    <source>
        <dbReference type="Proteomes" id="UP000584642"/>
    </source>
</evidence>
<dbReference type="SUPFAM" id="SSF52540">
    <property type="entry name" value="P-loop containing nucleoside triphosphate hydrolases"/>
    <property type="match status" value="1"/>
</dbReference>
<sequence>MLEVSGLSAGYGEVRVLHDLALTVEPGECVCLVGANGAGKTTLMRSLSGLLRPVQGAIRFQGRDLARTAAHDVVRAGIALVPEGRRVLGPMTVRENLEIGAFHRSWPRRQDGVDEDLEFVLTLFPRLRERLLQTAGTLSGGEQQMLAIARALMARPKLLLLDEPSMGLAPLVVKEIFATIRRLNERGMSILLAEQNARMALRTAARGYVVAEGRIVLAADSGTLQRDPMVQEAYLGV</sequence>
<gene>
    <name evidence="7" type="ORF">HND93_01280</name>
</gene>
<keyword evidence="4 7" id="KW-0067">ATP-binding</keyword>
<dbReference type="InterPro" id="IPR003593">
    <property type="entry name" value="AAA+_ATPase"/>
</dbReference>
<feature type="domain" description="ABC transporter" evidence="6">
    <location>
        <begin position="2"/>
        <end position="237"/>
    </location>
</feature>
<dbReference type="InterPro" id="IPR027417">
    <property type="entry name" value="P-loop_NTPase"/>
</dbReference>
<keyword evidence="2" id="KW-0813">Transport</keyword>
<comment type="similarity">
    <text evidence="1">Belongs to the ABC transporter superfamily.</text>
</comment>
<comment type="caution">
    <text evidence="7">The sequence shown here is derived from an EMBL/GenBank/DDBJ whole genome shotgun (WGS) entry which is preliminary data.</text>
</comment>
<reference evidence="7 8" key="1">
    <citation type="submission" date="2020-05" db="EMBL/GenBank/DDBJ databases">
        <title>Azospirillum oleiclasticum sp. nov, a nitrogen-fixing and heavy crude oil-emulsifying bacterium isolated from the crude oil of Yumen Oilfield.</title>
        <authorList>
            <person name="Wu D."/>
            <person name="Cai M."/>
            <person name="Zhang X."/>
        </authorList>
    </citation>
    <scope>NUCLEOTIDE SEQUENCE [LARGE SCALE GENOMIC DNA]</scope>
    <source>
        <strain evidence="7 8">ROY-1-1-2</strain>
    </source>
</reference>
<dbReference type="InterPro" id="IPR052156">
    <property type="entry name" value="BCAA_Transport_ATP-bd_LivF"/>
</dbReference>
<evidence type="ECO:0000256" key="2">
    <source>
        <dbReference type="ARBA" id="ARBA00022448"/>
    </source>
</evidence>
<evidence type="ECO:0000313" key="7">
    <source>
        <dbReference type="EMBL" id="NYZ18327.1"/>
    </source>
</evidence>
<keyword evidence="5" id="KW-0029">Amino-acid transport</keyword>
<evidence type="ECO:0000259" key="6">
    <source>
        <dbReference type="PROSITE" id="PS50893"/>
    </source>
</evidence>
<evidence type="ECO:0000256" key="5">
    <source>
        <dbReference type="ARBA" id="ARBA00022970"/>
    </source>
</evidence>
<dbReference type="Pfam" id="PF00005">
    <property type="entry name" value="ABC_tran"/>
    <property type="match status" value="1"/>
</dbReference>